<keyword evidence="2" id="KW-0804">Transcription</keyword>
<keyword evidence="5" id="KW-1185">Reference proteome</keyword>
<sequence>MNARRRQLVQMMINGQMQFKLKDCEAMFNVGERTVRYDLEHVAGWLEDYDVTFTHASGQGYWELARALDADKRRELDEAMNLYGRSDAAEERYLLIAYELLIETRSQSLRELAEELEVSRGTVLQEMEKVEQLTDMFSLTLERGRKGFTILGSEKAKRLALLSVMSRLEAAWNSMNPVPYLNWSEISMKEMEKAVALTEELPETISPTAFLKVWMLQLQRMRSGELLQEEQPKAEPWFEEVWHEFCRTVGVDTTERNMAFACCYLKATSNLYPKDVPDYNDDPVFLAFVEETSTRMGLTGYSDEQIRYIYREWQAFHYAGECKIRYLHPLKKKVEEQYPFIVFHVQEALGTGPERTADDIIPIAMSFAAIYEKASFDNERYQIWVMCPGGIAAGRLLTASLMKHFPELDVKRTAAVSMLHKDNGWDKPDFIVSTVTLPDSPYPYVTINPVMTRDEITKVEHFMKDLEEKRGAAKLTETTPSVQALIPASRTAVMDTTDLDEILETGVALLKEDDIVETAFLEDIRKTVIDKAYLYEIVPGLLFVHTHSNHVNRPGFSLVQLEAPYRSEKLHSHAVLFMATPDKYAHLPQLQYLYQLLTNSDSMQQQLHGEIKHEQ</sequence>
<protein>
    <submittedName>
        <fullName evidence="4">PTS transporter subunit EIIA</fullName>
    </submittedName>
</protein>
<proteinExistence type="predicted"/>
<accession>A0A969PYP4</accession>
<gene>
    <name evidence="4" type="ORF">HCN83_10350</name>
</gene>
<dbReference type="Proteomes" id="UP000752012">
    <property type="component" value="Unassembled WGS sequence"/>
</dbReference>
<feature type="domain" description="PTS EIIA type-2" evidence="3">
    <location>
        <begin position="483"/>
        <end position="615"/>
    </location>
</feature>
<dbReference type="Pfam" id="PF00359">
    <property type="entry name" value="PTS_EIIA_2"/>
    <property type="match status" value="1"/>
</dbReference>
<organism evidence="4 5">
    <name type="scientific">Alkalicoccus luteus</name>
    <dbReference type="NCBI Taxonomy" id="1237094"/>
    <lineage>
        <taxon>Bacteria</taxon>
        <taxon>Bacillati</taxon>
        <taxon>Bacillota</taxon>
        <taxon>Bacilli</taxon>
        <taxon>Bacillales</taxon>
        <taxon>Bacillaceae</taxon>
        <taxon>Alkalicoccus</taxon>
    </lineage>
</organism>
<dbReference type="InterPro" id="IPR002178">
    <property type="entry name" value="PTS_EIIA_type-2_dom"/>
</dbReference>
<dbReference type="RefSeq" id="WP_168007009.1">
    <property type="nucleotide sequence ID" value="NZ_JAATHJ010000014.1"/>
</dbReference>
<evidence type="ECO:0000313" key="5">
    <source>
        <dbReference type="Proteomes" id="UP000752012"/>
    </source>
</evidence>
<dbReference type="PANTHER" id="PTHR30185:SF18">
    <property type="entry name" value="TRANSCRIPTIONAL REGULATOR MTLR"/>
    <property type="match status" value="1"/>
</dbReference>
<comment type="caution">
    <text evidence="4">The sequence shown here is derived from an EMBL/GenBank/DDBJ whole genome shotgun (WGS) entry which is preliminary data.</text>
</comment>
<dbReference type="CDD" id="cd05568">
    <property type="entry name" value="PTS_IIB_bgl_like"/>
    <property type="match status" value="1"/>
</dbReference>
<dbReference type="EMBL" id="JAATHJ010000014">
    <property type="protein sequence ID" value="NJP37982.1"/>
    <property type="molecule type" value="Genomic_DNA"/>
</dbReference>
<reference evidence="4 5" key="1">
    <citation type="submission" date="2020-03" db="EMBL/GenBank/DDBJ databases">
        <title>Assessment of the enzymatic potential of alkaline-tolerant lipase obtained from Bacillus luteus H11 (technogenic soil) for the bioremediation of saline soils contaminated with petroleum substances.</title>
        <authorList>
            <person name="Kalwasinska A."/>
        </authorList>
    </citation>
    <scope>NUCLEOTIDE SEQUENCE [LARGE SCALE GENOMIC DNA]</scope>
    <source>
        <strain evidence="4 5">H11</strain>
    </source>
</reference>
<name>A0A969PYP4_9BACI</name>
<dbReference type="AlphaFoldDB" id="A0A969PYP4"/>
<evidence type="ECO:0000256" key="2">
    <source>
        <dbReference type="ARBA" id="ARBA00023163"/>
    </source>
</evidence>
<evidence type="ECO:0000259" key="3">
    <source>
        <dbReference type="PROSITE" id="PS51094"/>
    </source>
</evidence>
<keyword evidence="1" id="KW-0805">Transcription regulation</keyword>
<dbReference type="Gene3D" id="3.40.930.10">
    <property type="entry name" value="Mannitol-specific EII, Chain A"/>
    <property type="match status" value="1"/>
</dbReference>
<dbReference type="SUPFAM" id="SSF55804">
    <property type="entry name" value="Phoshotransferase/anion transport protein"/>
    <property type="match status" value="1"/>
</dbReference>
<dbReference type="InterPro" id="IPR016152">
    <property type="entry name" value="PTrfase/Anion_transptr"/>
</dbReference>
<dbReference type="PANTHER" id="PTHR30185">
    <property type="entry name" value="CRYPTIC BETA-GLUCOSIDE BGL OPERON ANTITERMINATOR"/>
    <property type="match status" value="1"/>
</dbReference>
<evidence type="ECO:0000256" key="1">
    <source>
        <dbReference type="ARBA" id="ARBA00023015"/>
    </source>
</evidence>
<dbReference type="InterPro" id="IPR050661">
    <property type="entry name" value="BglG_antiterminators"/>
</dbReference>
<dbReference type="PROSITE" id="PS51094">
    <property type="entry name" value="PTS_EIIA_TYPE_2"/>
    <property type="match status" value="1"/>
</dbReference>
<evidence type="ECO:0000313" key="4">
    <source>
        <dbReference type="EMBL" id="NJP37982.1"/>
    </source>
</evidence>